<dbReference type="AlphaFoldDB" id="A0AAD0W5Q4"/>
<dbReference type="Pfam" id="PF02687">
    <property type="entry name" value="FtsX"/>
    <property type="match status" value="1"/>
</dbReference>
<keyword evidence="4 7" id="KW-0812">Transmembrane</keyword>
<comment type="similarity">
    <text evidence="2">Belongs to the ABC-4 integral membrane protein family. LolC/E subfamily.</text>
</comment>
<gene>
    <name evidence="10" type="ORF">D0511_18410</name>
</gene>
<organism evidence="10 11">
    <name type="scientific">Pseudoalteromonas piscicida</name>
    <dbReference type="NCBI Taxonomy" id="43662"/>
    <lineage>
        <taxon>Bacteria</taxon>
        <taxon>Pseudomonadati</taxon>
        <taxon>Pseudomonadota</taxon>
        <taxon>Gammaproteobacteria</taxon>
        <taxon>Alteromonadales</taxon>
        <taxon>Pseudoalteromonadaceae</taxon>
        <taxon>Pseudoalteromonas</taxon>
    </lineage>
</organism>
<evidence type="ECO:0000256" key="1">
    <source>
        <dbReference type="ARBA" id="ARBA00004651"/>
    </source>
</evidence>
<evidence type="ECO:0000256" key="6">
    <source>
        <dbReference type="ARBA" id="ARBA00023136"/>
    </source>
</evidence>
<evidence type="ECO:0000313" key="11">
    <source>
        <dbReference type="Proteomes" id="UP000258102"/>
    </source>
</evidence>
<feature type="transmembrane region" description="Helical" evidence="7">
    <location>
        <begin position="366"/>
        <end position="387"/>
    </location>
</feature>
<dbReference type="EMBL" id="CP031761">
    <property type="protein sequence ID" value="AXR03847.1"/>
    <property type="molecule type" value="Genomic_DNA"/>
</dbReference>
<dbReference type="InterPro" id="IPR025857">
    <property type="entry name" value="MacB_PCD"/>
</dbReference>
<dbReference type="InterPro" id="IPR051447">
    <property type="entry name" value="Lipoprotein-release_system"/>
</dbReference>
<protein>
    <submittedName>
        <fullName evidence="10">ABC transporter permease</fullName>
    </submittedName>
</protein>
<keyword evidence="6 7" id="KW-0472">Membrane</keyword>
<feature type="domain" description="ABC3 transporter permease C-terminal" evidence="8">
    <location>
        <begin position="273"/>
        <end position="396"/>
    </location>
</feature>
<feature type="transmembrane region" description="Helical" evidence="7">
    <location>
        <begin position="323"/>
        <end position="346"/>
    </location>
</feature>
<dbReference type="RefSeq" id="WP_088532184.1">
    <property type="nucleotide sequence ID" value="NZ_CP021646.1"/>
</dbReference>
<accession>A0AAD0W5Q4</accession>
<evidence type="ECO:0000256" key="5">
    <source>
        <dbReference type="ARBA" id="ARBA00022989"/>
    </source>
</evidence>
<dbReference type="GO" id="GO:0098797">
    <property type="term" value="C:plasma membrane protein complex"/>
    <property type="evidence" value="ECO:0007669"/>
    <property type="project" value="TreeGrafter"/>
</dbReference>
<reference evidence="10 11" key="1">
    <citation type="submission" date="2018-08" db="EMBL/GenBank/DDBJ databases">
        <title>Whole Genome Sequences of Two Pseudoalteromonas piscicida Strains, DE1-A and DE2-A, which Exhibit Strong Antibacterial Activity against Vibrio vulnificus.</title>
        <authorList>
            <person name="Richards G.P."/>
            <person name="Needleman D.S."/>
            <person name="Watson M.A."/>
            <person name="Polson S.W."/>
        </authorList>
    </citation>
    <scope>NUCLEOTIDE SEQUENCE [LARGE SCALE GENOMIC DNA]</scope>
    <source>
        <strain evidence="10 11">DE2-A</strain>
    </source>
</reference>
<dbReference type="InterPro" id="IPR003838">
    <property type="entry name" value="ABC3_permease_C"/>
</dbReference>
<dbReference type="Proteomes" id="UP000258102">
    <property type="component" value="Chromosome 1"/>
</dbReference>
<dbReference type="PANTHER" id="PTHR30489">
    <property type="entry name" value="LIPOPROTEIN-RELEASING SYSTEM TRANSMEMBRANE PROTEIN LOLE"/>
    <property type="match status" value="1"/>
</dbReference>
<evidence type="ECO:0000256" key="3">
    <source>
        <dbReference type="ARBA" id="ARBA00022475"/>
    </source>
</evidence>
<feature type="transmembrane region" description="Helical" evidence="7">
    <location>
        <begin position="269"/>
        <end position="290"/>
    </location>
</feature>
<dbReference type="PANTHER" id="PTHR30489:SF0">
    <property type="entry name" value="LIPOPROTEIN-RELEASING SYSTEM TRANSMEMBRANE PROTEIN LOLE"/>
    <property type="match status" value="1"/>
</dbReference>
<dbReference type="GO" id="GO:0044874">
    <property type="term" value="P:lipoprotein localization to outer membrane"/>
    <property type="evidence" value="ECO:0007669"/>
    <property type="project" value="TreeGrafter"/>
</dbReference>
<comment type="subcellular location">
    <subcellularLocation>
        <location evidence="1">Cell membrane</location>
        <topology evidence="1">Multi-pass membrane protein</topology>
    </subcellularLocation>
</comment>
<dbReference type="KEGG" id="ppis:B1L02_18330"/>
<keyword evidence="5 7" id="KW-1133">Transmembrane helix</keyword>
<evidence type="ECO:0000313" key="10">
    <source>
        <dbReference type="EMBL" id="AXR03847.1"/>
    </source>
</evidence>
<evidence type="ECO:0000256" key="7">
    <source>
        <dbReference type="SAM" id="Phobius"/>
    </source>
</evidence>
<sequence>MRWVVFAFFNVLRNGRRSLFTILVAAVAVAAILTTSGFALFTYQSLAEKAARDEGNFIISHKKLLEQEEDMPLQYGLSDTELLQNQLLEDEGVKNVLPRINFNGLISNGEKSSIFIGLGVEPEEFMVKGPFLTMVSGQALSSFSEPEAESQIVLGKDLARSLKVAVGDYVTLMSTTTDGALNAFDFQVRGIYTTGVPDLDKRQLYIKLSDAQSLLYTDKVSSLSVYLFDLDSTQSTVAQYESRDPSLVFIPWWERAFYYQSVKDLYNRIFGLLGGIMVLLVFFSISNTMAMTVTERTREIGTVAAMGSYQWEIIRNFILESSIIGFLGAAIGIAISAFVAWGLVYLGLEMPPPPGSNQGYPLTITFSWEIALSVMAIMILVCVLAAFKAAYKGSAKPITEALSHV</sequence>
<name>A0AAD0W5Q4_PSEO7</name>
<dbReference type="Pfam" id="PF12704">
    <property type="entry name" value="MacB_PCD"/>
    <property type="match status" value="1"/>
</dbReference>
<evidence type="ECO:0000259" key="8">
    <source>
        <dbReference type="Pfam" id="PF02687"/>
    </source>
</evidence>
<evidence type="ECO:0000256" key="2">
    <source>
        <dbReference type="ARBA" id="ARBA00005236"/>
    </source>
</evidence>
<evidence type="ECO:0000259" key="9">
    <source>
        <dbReference type="Pfam" id="PF12704"/>
    </source>
</evidence>
<proteinExistence type="inferred from homology"/>
<evidence type="ECO:0000256" key="4">
    <source>
        <dbReference type="ARBA" id="ARBA00022692"/>
    </source>
</evidence>
<feature type="domain" description="MacB-like periplasmic core" evidence="9">
    <location>
        <begin position="18"/>
        <end position="239"/>
    </location>
</feature>
<keyword evidence="3" id="KW-1003">Cell membrane</keyword>